<comment type="function">
    <text evidence="5">Catalyzes the synthesis of gamma-glutamylcysteine (gamma-GC).</text>
</comment>
<dbReference type="GO" id="GO:0004357">
    <property type="term" value="F:glutamate-cysteine ligase activity"/>
    <property type="evidence" value="ECO:0007669"/>
    <property type="project" value="UniProtKB-UniRule"/>
</dbReference>
<evidence type="ECO:0000256" key="4">
    <source>
        <dbReference type="ARBA" id="ARBA00048819"/>
    </source>
</evidence>
<name>A0A9E6MR71_9ACTN</name>
<evidence type="ECO:0000256" key="6">
    <source>
        <dbReference type="SAM" id="MobiDB-lite"/>
    </source>
</evidence>
<accession>A0A9E6MR71</accession>
<keyword evidence="9" id="KW-1185">Reference proteome</keyword>
<dbReference type="Pfam" id="PF04107">
    <property type="entry name" value="GCS2"/>
    <property type="match status" value="1"/>
</dbReference>
<keyword evidence="2 5" id="KW-0547">Nucleotide-binding</keyword>
<sequence>MNKTASSAQPRPTSSAQPAAEASVRQPARESNIEAIVAYVESGIKPSESHRRLGIEIERIPVHVDMQPVSYADPFGVAWLLKALTPHYPRTTYDDHGDLLGVARPSEAVTIEPAAQVELSAGPFQRLKDAYKTFSAFEDETKRLLDPHNEKLVTLGYHPTAKARDLKLIPKRRYQFMNVYLSERDTAGPCMMRGSASTQISIDYTSVADCLRKYRLAFCMAPVLALMCDNTPFYESEPRTHPCMRMGMWQHVDPDRCGLMPGALDPDFTLRDYAAAILDVPAILVPCQQNSWCYDERPFGEIYANRTMSVAEVEHAISMTFPDVRLKTFVEIRPADSMPLPYAIAYGALIKGLFYSEESLDALDELFFGVRDADYEPAQNAIMKDGYRATVYGMDADALAQTLVELAHNALDAEEQAYLKPLASLVERRVTLADMACLDAEEAEASRSAD</sequence>
<dbReference type="GO" id="GO:0005524">
    <property type="term" value="F:ATP binding"/>
    <property type="evidence" value="ECO:0007669"/>
    <property type="project" value="UniProtKB-UniRule"/>
</dbReference>
<feature type="region of interest" description="Disordered" evidence="6">
    <location>
        <begin position="1"/>
        <end position="27"/>
    </location>
</feature>
<dbReference type="Gene3D" id="3.30.590.20">
    <property type="match status" value="1"/>
</dbReference>
<dbReference type="EC" id="6.3.2.2" evidence="5"/>
<dbReference type="GO" id="GO:0006750">
    <property type="term" value="P:glutathione biosynthetic process"/>
    <property type="evidence" value="ECO:0007669"/>
    <property type="project" value="UniProtKB-UniRule"/>
</dbReference>
<keyword evidence="1 5" id="KW-0436">Ligase</keyword>
<dbReference type="AlphaFoldDB" id="A0A9E6MR71"/>
<evidence type="ECO:0000256" key="5">
    <source>
        <dbReference type="PIRNR" id="PIRNR017901"/>
    </source>
</evidence>
<proteinExistence type="inferred from homology"/>
<evidence type="ECO:0000313" key="10">
    <source>
        <dbReference type="Proteomes" id="UP000671910"/>
    </source>
</evidence>
<evidence type="ECO:0000256" key="3">
    <source>
        <dbReference type="ARBA" id="ARBA00022840"/>
    </source>
</evidence>
<dbReference type="Proteomes" id="UP000671910">
    <property type="component" value="Chromosome"/>
</dbReference>
<dbReference type="InterPro" id="IPR014746">
    <property type="entry name" value="Gln_synth/guanido_kin_cat_dom"/>
</dbReference>
<dbReference type="PIRSF" id="PIRSF017901">
    <property type="entry name" value="GCL"/>
    <property type="match status" value="1"/>
</dbReference>
<reference evidence="8" key="2">
    <citation type="submission" date="2021-04" db="EMBL/GenBank/DDBJ databases">
        <title>Novel species in family Eggerthellaceae.</title>
        <authorList>
            <person name="Zhang G."/>
        </authorList>
    </citation>
    <scope>NUCLEOTIDE SEQUENCE</scope>
    <source>
        <strain evidence="8">Zg-886</strain>
    </source>
</reference>
<gene>
    <name evidence="7" type="ORF">GMI68_01160</name>
    <name evidence="8" type="ORF">J7S26_00940</name>
</gene>
<evidence type="ECO:0000313" key="7">
    <source>
        <dbReference type="EMBL" id="NHM13391.1"/>
    </source>
</evidence>
<reference evidence="7 9" key="1">
    <citation type="submission" date="2019-11" db="EMBL/GenBank/DDBJ databases">
        <title>Eggerthellaceae novel genus isolated from the rectal contents of marmort.</title>
        <authorList>
            <person name="Zhang G."/>
        </authorList>
    </citation>
    <scope>NUCLEOTIDE SEQUENCE [LARGE SCALE GENOMIC DNA]</scope>
    <source>
        <strain evidence="9">zg-886</strain>
        <strain evidence="7">Zg-886</strain>
    </source>
</reference>
<keyword evidence="3 5" id="KW-0067">ATP-binding</keyword>
<dbReference type="KEGG" id="ebz:J7S26_00940"/>
<organism evidence="8 10">
    <name type="scientific">Xiamenia xianingshaonis</name>
    <dbReference type="NCBI Taxonomy" id="2682776"/>
    <lineage>
        <taxon>Bacteria</taxon>
        <taxon>Bacillati</taxon>
        <taxon>Actinomycetota</taxon>
        <taxon>Coriobacteriia</taxon>
        <taxon>Eggerthellales</taxon>
        <taxon>Eggerthellaceae</taxon>
        <taxon>Xiamenia</taxon>
    </lineage>
</organism>
<evidence type="ECO:0000256" key="1">
    <source>
        <dbReference type="ARBA" id="ARBA00022598"/>
    </source>
</evidence>
<comment type="catalytic activity">
    <reaction evidence="4 5">
        <text>L-cysteine + L-glutamate + ATP = gamma-L-glutamyl-L-cysteine + ADP + phosphate + H(+)</text>
        <dbReference type="Rhea" id="RHEA:13285"/>
        <dbReference type="ChEBI" id="CHEBI:15378"/>
        <dbReference type="ChEBI" id="CHEBI:29985"/>
        <dbReference type="ChEBI" id="CHEBI:30616"/>
        <dbReference type="ChEBI" id="CHEBI:35235"/>
        <dbReference type="ChEBI" id="CHEBI:43474"/>
        <dbReference type="ChEBI" id="CHEBI:58173"/>
        <dbReference type="ChEBI" id="CHEBI:456216"/>
        <dbReference type="EC" id="6.3.2.2"/>
    </reaction>
</comment>
<dbReference type="EMBL" id="WPCR01000001">
    <property type="protein sequence ID" value="NHM13391.1"/>
    <property type="molecule type" value="Genomic_DNA"/>
</dbReference>
<evidence type="ECO:0000256" key="2">
    <source>
        <dbReference type="ARBA" id="ARBA00022741"/>
    </source>
</evidence>
<protein>
    <recommendedName>
        <fullName evidence="5">Glutamate--cysteine ligase</fullName>
        <ecNumber evidence="5">6.3.2.2</ecNumber>
    </recommendedName>
</protein>
<evidence type="ECO:0000313" key="9">
    <source>
        <dbReference type="Proteomes" id="UP000636394"/>
    </source>
</evidence>
<dbReference type="PANTHER" id="PTHR34378">
    <property type="entry name" value="GLUTAMATE--CYSTEINE LIGASE, CHLOROPLASTIC"/>
    <property type="match status" value="1"/>
</dbReference>
<dbReference type="PANTHER" id="PTHR34378:SF1">
    <property type="entry name" value="GLUTAMATE--CYSTEINE LIGASE, CHLOROPLASTIC"/>
    <property type="match status" value="1"/>
</dbReference>
<evidence type="ECO:0000313" key="8">
    <source>
        <dbReference type="EMBL" id="QTU84530.1"/>
    </source>
</evidence>
<dbReference type="InterPro" id="IPR035434">
    <property type="entry name" value="GCL_bact_plant"/>
</dbReference>
<feature type="compositionally biased region" description="Polar residues" evidence="6">
    <location>
        <begin position="1"/>
        <end position="17"/>
    </location>
</feature>
<dbReference type="InterPro" id="IPR006336">
    <property type="entry name" value="GCS2"/>
</dbReference>
<dbReference type="SUPFAM" id="SSF55931">
    <property type="entry name" value="Glutamine synthetase/guanido kinase"/>
    <property type="match status" value="1"/>
</dbReference>
<dbReference type="EMBL" id="CP072829">
    <property type="protein sequence ID" value="QTU84530.1"/>
    <property type="molecule type" value="Genomic_DNA"/>
</dbReference>
<dbReference type="Proteomes" id="UP000636394">
    <property type="component" value="Unassembled WGS sequence"/>
</dbReference>
<dbReference type="RefSeq" id="WP_166338185.1">
    <property type="nucleotide sequence ID" value="NZ_CP072829.1"/>
</dbReference>
<comment type="similarity">
    <text evidence="5">Belongs to the glutamate--cysteine ligase type 2 family. EgtA subfamily.</text>
</comment>